<dbReference type="Pfam" id="PF20561">
    <property type="entry name" value="DUF6771"/>
    <property type="match status" value="1"/>
</dbReference>
<dbReference type="EMBL" id="LQQO01000040">
    <property type="protein sequence ID" value="KZE11099.1"/>
    <property type="molecule type" value="Genomic_DNA"/>
</dbReference>
<organism evidence="1 2">
    <name type="scientific">Sphingomonas hankookensis</name>
    <dbReference type="NCBI Taxonomy" id="563996"/>
    <lineage>
        <taxon>Bacteria</taxon>
        <taxon>Pseudomonadati</taxon>
        <taxon>Pseudomonadota</taxon>
        <taxon>Alphaproteobacteria</taxon>
        <taxon>Sphingomonadales</taxon>
        <taxon>Sphingomonadaceae</taxon>
        <taxon>Sphingomonas</taxon>
    </lineage>
</organism>
<gene>
    <name evidence="1" type="ORF">AVT10_17385</name>
</gene>
<accession>A0ABR5Y922</accession>
<dbReference type="InterPro" id="IPR046662">
    <property type="entry name" value="DUF6771"/>
</dbReference>
<name>A0ABR5Y922_9SPHN</name>
<proteinExistence type="predicted"/>
<protein>
    <submittedName>
        <fullName evidence="1">Uncharacterized protein</fullName>
    </submittedName>
</protein>
<keyword evidence="2" id="KW-1185">Reference proteome</keyword>
<reference evidence="2" key="1">
    <citation type="submission" date="2016-01" db="EMBL/GenBank/DDBJ databases">
        <title>Draft genome of Chromobacterium sp. F49.</title>
        <authorList>
            <person name="Hong K.W."/>
        </authorList>
    </citation>
    <scope>NUCLEOTIDE SEQUENCE [LARGE SCALE GENOMIC DNA]</scope>
    <source>
        <strain evidence="2">CN3</strain>
    </source>
</reference>
<dbReference type="Proteomes" id="UP000076609">
    <property type="component" value="Unassembled WGS sequence"/>
</dbReference>
<evidence type="ECO:0000313" key="1">
    <source>
        <dbReference type="EMBL" id="KZE11099.1"/>
    </source>
</evidence>
<dbReference type="RefSeq" id="WP_066693022.1">
    <property type="nucleotide sequence ID" value="NZ_LQQO01000040.1"/>
</dbReference>
<comment type="caution">
    <text evidence="1">The sequence shown here is derived from an EMBL/GenBank/DDBJ whole genome shotgun (WGS) entry which is preliminary data.</text>
</comment>
<sequence length="62" mass="6771">MLDSQEMIAAAILSAPGWVRLGITAPDARMRVQAAETMAAHLREYVGEPLSVQDRNQLPLPL</sequence>
<evidence type="ECO:0000313" key="2">
    <source>
        <dbReference type="Proteomes" id="UP000076609"/>
    </source>
</evidence>